<accession>A0A2J8AHN2</accession>
<dbReference type="AlphaFoldDB" id="A0A2J8AHN2"/>
<dbReference type="EMBL" id="PGGS01000016">
    <property type="protein sequence ID" value="PNH12022.1"/>
    <property type="molecule type" value="Genomic_DNA"/>
</dbReference>
<proteinExistence type="predicted"/>
<dbReference type="PANTHER" id="PTHR34724">
    <property type="entry name" value="OS12G0596101 PROTEIN"/>
    <property type="match status" value="1"/>
</dbReference>
<organism evidence="2 3">
    <name type="scientific">Tetrabaena socialis</name>
    <dbReference type="NCBI Taxonomy" id="47790"/>
    <lineage>
        <taxon>Eukaryota</taxon>
        <taxon>Viridiplantae</taxon>
        <taxon>Chlorophyta</taxon>
        <taxon>core chlorophytes</taxon>
        <taxon>Chlorophyceae</taxon>
        <taxon>CS clade</taxon>
        <taxon>Chlamydomonadales</taxon>
        <taxon>Tetrabaenaceae</taxon>
        <taxon>Tetrabaena</taxon>
    </lineage>
</organism>
<feature type="compositionally biased region" description="Basic and acidic residues" evidence="1">
    <location>
        <begin position="53"/>
        <end position="63"/>
    </location>
</feature>
<dbReference type="OrthoDB" id="88410at2759"/>
<protein>
    <submittedName>
        <fullName evidence="2">Uncharacterized protein</fullName>
    </submittedName>
</protein>
<dbReference type="PANTHER" id="PTHR34724:SF2">
    <property type="entry name" value="OS12G0596101 PROTEIN"/>
    <property type="match status" value="1"/>
</dbReference>
<name>A0A2J8AHN2_9CHLO</name>
<comment type="caution">
    <text evidence="2">The sequence shown here is derived from an EMBL/GenBank/DDBJ whole genome shotgun (WGS) entry which is preliminary data.</text>
</comment>
<feature type="region of interest" description="Disordered" evidence="1">
    <location>
        <begin position="44"/>
        <end position="70"/>
    </location>
</feature>
<reference evidence="2 3" key="1">
    <citation type="journal article" date="2017" name="Mol. Biol. Evol.">
        <title>The 4-celled Tetrabaena socialis nuclear genome reveals the essential components for genetic control of cell number at the origin of multicellularity in the volvocine lineage.</title>
        <authorList>
            <person name="Featherston J."/>
            <person name="Arakaki Y."/>
            <person name="Hanschen E.R."/>
            <person name="Ferris P.J."/>
            <person name="Michod R.E."/>
            <person name="Olson B.J.S.C."/>
            <person name="Nozaki H."/>
            <person name="Durand P.M."/>
        </authorList>
    </citation>
    <scope>NUCLEOTIDE SEQUENCE [LARGE SCALE GENOMIC DNA]</scope>
    <source>
        <strain evidence="2 3">NIES-571</strain>
    </source>
</reference>
<evidence type="ECO:0000313" key="2">
    <source>
        <dbReference type="EMBL" id="PNH12022.1"/>
    </source>
</evidence>
<dbReference type="Proteomes" id="UP000236333">
    <property type="component" value="Unassembled WGS sequence"/>
</dbReference>
<sequence length="70" mass="7569">MCFQTTCGMCQKPTWSGCGKHIDSALSSVPLDDRCGCKAKTQAEANAKKGVPRRTESVPDQHGKITNMAR</sequence>
<keyword evidence="3" id="KW-1185">Reference proteome</keyword>
<evidence type="ECO:0000256" key="1">
    <source>
        <dbReference type="SAM" id="MobiDB-lite"/>
    </source>
</evidence>
<gene>
    <name evidence="2" type="ORF">TSOC_001061</name>
</gene>
<evidence type="ECO:0000313" key="3">
    <source>
        <dbReference type="Proteomes" id="UP000236333"/>
    </source>
</evidence>